<sequence>MTDPWTLSADGFAGLATPRARLLVLAGHAILAPSSHNTQPWRFRLGADRLDLLADRSRALPVVDPEDRALVISCGAALGHLRVAAEALGQGLDVTLLPEPAEPDLLARILPGPVRAPMRAELLAAIHARRTTRAAFTTEALAQPLPLAEAPGVTLHWRTAPAERHAIAELVAEGDRAQMADPGFRGELAAWVRSRHAASRDGMSGAAFGMPDLLSFMGAMAIRRFDMGAGQAAHDMALAENSPALGVLTTPGDTPRDWLRAGEALSRATLALTAAGLKHSYLNQPIEVPALRLKLAALLGTREFPQILLRAGYGPDISPSVRRPLEEVLVEAG</sequence>
<dbReference type="InterPro" id="IPR050627">
    <property type="entry name" value="Nitroreductase/BluB"/>
</dbReference>
<dbReference type="Gene3D" id="3.40.109.10">
    <property type="entry name" value="NADH Oxidase"/>
    <property type="match status" value="1"/>
</dbReference>
<organism evidence="1 2">
    <name type="scientific">Roseococcus suduntuyensis</name>
    <dbReference type="NCBI Taxonomy" id="455361"/>
    <lineage>
        <taxon>Bacteria</taxon>
        <taxon>Pseudomonadati</taxon>
        <taxon>Pseudomonadota</taxon>
        <taxon>Alphaproteobacteria</taxon>
        <taxon>Acetobacterales</taxon>
        <taxon>Roseomonadaceae</taxon>
        <taxon>Roseococcus</taxon>
    </lineage>
</organism>
<evidence type="ECO:0008006" key="3">
    <source>
        <dbReference type="Google" id="ProtNLM"/>
    </source>
</evidence>
<protein>
    <recommendedName>
        <fullName evidence="3">Nitroreductase family protein</fullName>
    </recommendedName>
</protein>
<dbReference type="EMBL" id="JACIDJ010000002">
    <property type="protein sequence ID" value="MBB3898347.1"/>
    <property type="molecule type" value="Genomic_DNA"/>
</dbReference>
<dbReference type="AlphaFoldDB" id="A0A840AB87"/>
<evidence type="ECO:0000313" key="1">
    <source>
        <dbReference type="EMBL" id="MBB3898347.1"/>
    </source>
</evidence>
<dbReference type="GO" id="GO:0016491">
    <property type="term" value="F:oxidoreductase activity"/>
    <property type="evidence" value="ECO:0007669"/>
    <property type="project" value="InterPro"/>
</dbReference>
<gene>
    <name evidence="1" type="ORF">GGQ83_001784</name>
</gene>
<dbReference type="SUPFAM" id="SSF55469">
    <property type="entry name" value="FMN-dependent nitroreductase-like"/>
    <property type="match status" value="2"/>
</dbReference>
<dbReference type="PANTHER" id="PTHR23026:SF123">
    <property type="entry name" value="NAD(P)H NITROREDUCTASE RV3131-RELATED"/>
    <property type="match status" value="1"/>
</dbReference>
<dbReference type="Proteomes" id="UP000553193">
    <property type="component" value="Unassembled WGS sequence"/>
</dbReference>
<reference evidence="1 2" key="1">
    <citation type="submission" date="2020-08" db="EMBL/GenBank/DDBJ databases">
        <title>Genomic Encyclopedia of Type Strains, Phase IV (KMG-IV): sequencing the most valuable type-strain genomes for metagenomic binning, comparative biology and taxonomic classification.</title>
        <authorList>
            <person name="Goeker M."/>
        </authorList>
    </citation>
    <scope>NUCLEOTIDE SEQUENCE [LARGE SCALE GENOMIC DNA]</scope>
    <source>
        <strain evidence="1 2">DSM 19979</strain>
    </source>
</reference>
<dbReference type="InterPro" id="IPR000415">
    <property type="entry name" value="Nitroreductase-like"/>
</dbReference>
<name>A0A840AB87_9PROT</name>
<comment type="caution">
    <text evidence="1">The sequence shown here is derived from an EMBL/GenBank/DDBJ whole genome shotgun (WGS) entry which is preliminary data.</text>
</comment>
<dbReference type="PANTHER" id="PTHR23026">
    <property type="entry name" value="NADPH NITROREDUCTASE"/>
    <property type="match status" value="1"/>
</dbReference>
<proteinExistence type="predicted"/>
<evidence type="ECO:0000313" key="2">
    <source>
        <dbReference type="Proteomes" id="UP000553193"/>
    </source>
</evidence>
<dbReference type="NCBIfam" id="NF047509">
    <property type="entry name" value="Rv3131_FMN_oxido"/>
    <property type="match status" value="1"/>
</dbReference>
<dbReference type="RefSeq" id="WP_184383416.1">
    <property type="nucleotide sequence ID" value="NZ_JACIDJ010000002.1"/>
</dbReference>
<keyword evidence="2" id="KW-1185">Reference proteome</keyword>
<accession>A0A840AB87</accession>